<dbReference type="AlphaFoldDB" id="A0AAJ6B8B9"/>
<dbReference type="InterPro" id="IPR029058">
    <property type="entry name" value="AB_hydrolase_fold"/>
</dbReference>
<evidence type="ECO:0000313" key="4">
    <source>
        <dbReference type="EMBL" id="WEK18978.1"/>
    </source>
</evidence>
<organism evidence="4 5">
    <name type="scientific">Candidatus Pedobacter colombiensis</name>
    <dbReference type="NCBI Taxonomy" id="3121371"/>
    <lineage>
        <taxon>Bacteria</taxon>
        <taxon>Pseudomonadati</taxon>
        <taxon>Bacteroidota</taxon>
        <taxon>Sphingobacteriia</taxon>
        <taxon>Sphingobacteriales</taxon>
        <taxon>Sphingobacteriaceae</taxon>
        <taxon>Pedobacter</taxon>
    </lineage>
</organism>
<dbReference type="Proteomes" id="UP001214530">
    <property type="component" value="Chromosome"/>
</dbReference>
<dbReference type="Gene3D" id="3.40.50.1820">
    <property type="entry name" value="alpha/beta hydrolase"/>
    <property type="match status" value="1"/>
</dbReference>
<dbReference type="Gene3D" id="2.140.10.30">
    <property type="entry name" value="Dipeptidylpeptidase IV, N-terminal domain"/>
    <property type="match status" value="1"/>
</dbReference>
<dbReference type="Pfam" id="PF00930">
    <property type="entry name" value="DPPIV_N"/>
    <property type="match status" value="1"/>
</dbReference>
<dbReference type="PANTHER" id="PTHR11731:SF193">
    <property type="entry name" value="DIPEPTIDYL PEPTIDASE 9"/>
    <property type="match status" value="1"/>
</dbReference>
<evidence type="ECO:0000259" key="2">
    <source>
        <dbReference type="Pfam" id="PF00326"/>
    </source>
</evidence>
<accession>A0AAJ6B8B9</accession>
<dbReference type="GO" id="GO:0006508">
    <property type="term" value="P:proteolysis"/>
    <property type="evidence" value="ECO:0007669"/>
    <property type="project" value="InterPro"/>
</dbReference>
<evidence type="ECO:0000256" key="1">
    <source>
        <dbReference type="SAM" id="SignalP"/>
    </source>
</evidence>
<proteinExistence type="predicted"/>
<keyword evidence="1" id="KW-0732">Signal</keyword>
<dbReference type="InterPro" id="IPR050278">
    <property type="entry name" value="Serine_Prot_S9B/DPPIV"/>
</dbReference>
<reference evidence="4" key="1">
    <citation type="submission" date="2023-03" db="EMBL/GenBank/DDBJ databases">
        <title>Andean soil-derived lignocellulolytic bacterial consortium as a source of novel taxa and putative plastic-active enzymes.</title>
        <authorList>
            <person name="Diaz-Garcia L."/>
            <person name="Chuvochina M."/>
            <person name="Feuerriegel G."/>
            <person name="Bunk B."/>
            <person name="Sproer C."/>
            <person name="Streit W.R."/>
            <person name="Rodriguez L.M."/>
            <person name="Overmann J."/>
            <person name="Jimenez D.J."/>
        </authorList>
    </citation>
    <scope>NUCLEOTIDE SEQUENCE</scope>
    <source>
        <strain evidence="4">MAG 3858</strain>
    </source>
</reference>
<dbReference type="Pfam" id="PF00326">
    <property type="entry name" value="Peptidase_S9"/>
    <property type="match status" value="1"/>
</dbReference>
<dbReference type="InterPro" id="IPR001375">
    <property type="entry name" value="Peptidase_S9_cat"/>
</dbReference>
<name>A0AAJ6B8B9_9SPHI</name>
<dbReference type="EMBL" id="CP119313">
    <property type="protein sequence ID" value="WEK18978.1"/>
    <property type="molecule type" value="Genomic_DNA"/>
</dbReference>
<dbReference type="InterPro" id="IPR002469">
    <property type="entry name" value="Peptidase_S9B_N"/>
</dbReference>
<dbReference type="SUPFAM" id="SSF82171">
    <property type="entry name" value="DPP6 N-terminal domain-like"/>
    <property type="match status" value="1"/>
</dbReference>
<dbReference type="GO" id="GO:0008236">
    <property type="term" value="F:serine-type peptidase activity"/>
    <property type="evidence" value="ECO:0007669"/>
    <property type="project" value="InterPro"/>
</dbReference>
<sequence length="702" mass="79895">MKRLNAIVLLAAGLYLLPNASIAQIEPSNVEFTKRIPAFKWVDNNHYRAFRGTNVMGMGGKEFIVDVVTGKETMVERSVAAKKKVDILRNGDIIIRKTSTAKADTLKGFQTPAVSPDSANIAYTKNKNLYVYNIADRKEWQVTTDGSEIVYNGWSSWVYNEEILGRGMAYRAFWWSPDSKKIAFMRFDDSKVPVHYMTDDSGIHEKQILIRYPQPGDANPEVKTGIVNLASKKITWADYDAKVDQYFGTPIWAPSSDQLWIQWVNRGQDTLKIEAIDLVTGNRKPIYTETQKTWVSLDQDNRVTFVPSKKQFLLMSDKSGWMHIYAHSMDGKLIKQLTAGNWTVTEINHIDEKEGMVYFTAKKENSTRLDLYKVKLSGGKIVRLTFGDYMHRFELSPDAKYFITTYANFKTPGKMVLVDNQGKIIRQLADSRGKDYEKYLLLASKSEIIRVKTPDGFELPVRIIYPAGFDPNKKYPVMANIYGGPNSSFVSDGYIGNYTEKKDELNDIISVQMDHRGSGHFGKVGQNYMHRDLGHWEIEDYCTVINYLKKTYPFIDGSRVGITGFSYGGYISALALVKAPDVFTVGLAGGSVTDWHLYDSAYTERFMDSPKENPEGYKSSSVFTYVKNLKGHLSLAQGTMDDNVHMRNTMKLVDALMEADKDFELMFYPGAAHGWYYLPHKAKFERNAKDAFIKKYLIQDTK</sequence>
<evidence type="ECO:0000259" key="3">
    <source>
        <dbReference type="Pfam" id="PF00930"/>
    </source>
</evidence>
<evidence type="ECO:0000313" key="5">
    <source>
        <dbReference type="Proteomes" id="UP001214530"/>
    </source>
</evidence>
<dbReference type="PANTHER" id="PTHR11731">
    <property type="entry name" value="PROTEASE FAMILY S9B,C DIPEPTIDYL-PEPTIDASE IV-RELATED"/>
    <property type="match status" value="1"/>
</dbReference>
<feature type="domain" description="Dipeptidylpeptidase IV N-terminal" evidence="3">
    <location>
        <begin position="107"/>
        <end position="412"/>
    </location>
</feature>
<feature type="chain" id="PRO_5042591022" evidence="1">
    <location>
        <begin position="24"/>
        <end position="702"/>
    </location>
</feature>
<feature type="domain" description="Peptidase S9 prolyl oligopeptidase catalytic" evidence="2">
    <location>
        <begin position="507"/>
        <end position="697"/>
    </location>
</feature>
<gene>
    <name evidence="4" type="ORF">P0Y49_19575</name>
</gene>
<feature type="signal peptide" evidence="1">
    <location>
        <begin position="1"/>
        <end position="23"/>
    </location>
</feature>
<protein>
    <submittedName>
        <fullName evidence="4">S9 family peptidase</fullName>
    </submittedName>
</protein>
<dbReference type="SUPFAM" id="SSF53474">
    <property type="entry name" value="alpha/beta-Hydrolases"/>
    <property type="match status" value="1"/>
</dbReference>
<dbReference type="GO" id="GO:0008239">
    <property type="term" value="F:dipeptidyl-peptidase activity"/>
    <property type="evidence" value="ECO:0007669"/>
    <property type="project" value="TreeGrafter"/>
</dbReference>